<feature type="domain" description="Cytochrome C biogenesis protein transmembrane" evidence="8">
    <location>
        <begin position="317"/>
        <end position="526"/>
    </location>
</feature>
<dbReference type="InterPro" id="IPR035671">
    <property type="entry name" value="DsbD_gamma"/>
</dbReference>
<dbReference type="RefSeq" id="WP_377326004.1">
    <property type="nucleotide sequence ID" value="NZ_JBHSNG010000006.1"/>
</dbReference>
<keyword evidence="4 6" id="KW-1133">Transmembrane helix</keyword>
<keyword evidence="2 6" id="KW-0812">Transmembrane</keyword>
<feature type="signal peptide" evidence="7">
    <location>
        <begin position="1"/>
        <end position="25"/>
    </location>
</feature>
<dbReference type="CDD" id="cd02953">
    <property type="entry name" value="DsbDgamma"/>
    <property type="match status" value="1"/>
</dbReference>
<dbReference type="Pfam" id="PF13899">
    <property type="entry name" value="Thioredoxin_7"/>
    <property type="match status" value="1"/>
</dbReference>
<feature type="chain" id="PRO_5046674762" evidence="7">
    <location>
        <begin position="26"/>
        <end position="716"/>
    </location>
</feature>
<accession>A0ABW0SWJ5</accession>
<evidence type="ECO:0000259" key="8">
    <source>
        <dbReference type="Pfam" id="PF02683"/>
    </source>
</evidence>
<feature type="transmembrane region" description="Helical" evidence="6">
    <location>
        <begin position="571"/>
        <end position="588"/>
    </location>
</feature>
<evidence type="ECO:0000256" key="4">
    <source>
        <dbReference type="ARBA" id="ARBA00022989"/>
    </source>
</evidence>
<dbReference type="SUPFAM" id="SSF52833">
    <property type="entry name" value="Thioredoxin-like"/>
    <property type="match status" value="1"/>
</dbReference>
<feature type="transmembrane region" description="Helical" evidence="6">
    <location>
        <begin position="474"/>
        <end position="494"/>
    </location>
</feature>
<dbReference type="PANTHER" id="PTHR32234:SF3">
    <property type="entry name" value="SUPPRESSION OF COPPER SENSITIVITY PROTEIN"/>
    <property type="match status" value="1"/>
</dbReference>
<dbReference type="Gene3D" id="3.40.30.10">
    <property type="entry name" value="Glutaredoxin"/>
    <property type="match status" value="1"/>
</dbReference>
<evidence type="ECO:0000256" key="5">
    <source>
        <dbReference type="ARBA" id="ARBA00023136"/>
    </source>
</evidence>
<keyword evidence="5 6" id="KW-0472">Membrane</keyword>
<feature type="transmembrane region" description="Helical" evidence="6">
    <location>
        <begin position="398"/>
        <end position="419"/>
    </location>
</feature>
<feature type="transmembrane region" description="Helical" evidence="6">
    <location>
        <begin position="537"/>
        <end position="559"/>
    </location>
</feature>
<evidence type="ECO:0000256" key="2">
    <source>
        <dbReference type="ARBA" id="ARBA00022692"/>
    </source>
</evidence>
<proteinExistence type="predicted"/>
<feature type="transmembrane region" description="Helical" evidence="6">
    <location>
        <begin position="312"/>
        <end position="338"/>
    </location>
</feature>
<feature type="transmembrane region" description="Helical" evidence="6">
    <location>
        <begin position="440"/>
        <end position="468"/>
    </location>
</feature>
<keyword evidence="3" id="KW-0201">Cytochrome c-type biogenesis</keyword>
<dbReference type="Pfam" id="PF02683">
    <property type="entry name" value="DsbD_TM"/>
    <property type="match status" value="1"/>
</dbReference>
<feature type="transmembrane region" description="Helical" evidence="6">
    <location>
        <begin position="514"/>
        <end position="531"/>
    </location>
</feature>
<organism evidence="10 11">
    <name type="scientific">Rhodanobacter terrae</name>
    <dbReference type="NCBI Taxonomy" id="418647"/>
    <lineage>
        <taxon>Bacteria</taxon>
        <taxon>Pseudomonadati</taxon>
        <taxon>Pseudomonadota</taxon>
        <taxon>Gammaproteobacteria</taxon>
        <taxon>Lysobacterales</taxon>
        <taxon>Rhodanobacteraceae</taxon>
        <taxon>Rhodanobacter</taxon>
    </lineage>
</organism>
<dbReference type="InterPro" id="IPR003834">
    <property type="entry name" value="Cyt_c_assmbl_TM_dom"/>
</dbReference>
<reference evidence="11" key="1">
    <citation type="journal article" date="2019" name="Int. J. Syst. Evol. Microbiol.">
        <title>The Global Catalogue of Microorganisms (GCM) 10K type strain sequencing project: providing services to taxonomists for standard genome sequencing and annotation.</title>
        <authorList>
            <consortium name="The Broad Institute Genomics Platform"/>
            <consortium name="The Broad Institute Genome Sequencing Center for Infectious Disease"/>
            <person name="Wu L."/>
            <person name="Ma J."/>
        </authorList>
    </citation>
    <scope>NUCLEOTIDE SEQUENCE [LARGE SCALE GENOMIC DNA]</scope>
    <source>
        <strain evidence="11">CGMCC 1.13587</strain>
    </source>
</reference>
<feature type="domain" description="Thiol:disulfide interchange protein DsbD N-terminal" evidence="9">
    <location>
        <begin position="41"/>
        <end position="155"/>
    </location>
</feature>
<dbReference type="PANTHER" id="PTHR32234">
    <property type="entry name" value="THIOL:DISULFIDE INTERCHANGE PROTEIN DSBD"/>
    <property type="match status" value="1"/>
</dbReference>
<keyword evidence="7" id="KW-0732">Signal</keyword>
<dbReference type="Proteomes" id="UP001596111">
    <property type="component" value="Unassembled WGS sequence"/>
</dbReference>
<comment type="caution">
    <text evidence="10">The sequence shown here is derived from an EMBL/GenBank/DDBJ whole genome shotgun (WGS) entry which is preliminary data.</text>
</comment>
<dbReference type="Pfam" id="PF11412">
    <property type="entry name" value="DsbD_N"/>
    <property type="match status" value="1"/>
</dbReference>
<evidence type="ECO:0000256" key="1">
    <source>
        <dbReference type="ARBA" id="ARBA00004141"/>
    </source>
</evidence>
<evidence type="ECO:0000313" key="10">
    <source>
        <dbReference type="EMBL" id="MFC5580993.1"/>
    </source>
</evidence>
<dbReference type="InterPro" id="IPR036249">
    <property type="entry name" value="Thioredoxin-like_sf"/>
</dbReference>
<evidence type="ECO:0000256" key="3">
    <source>
        <dbReference type="ARBA" id="ARBA00022748"/>
    </source>
</evidence>
<evidence type="ECO:0000256" key="7">
    <source>
        <dbReference type="SAM" id="SignalP"/>
    </source>
</evidence>
<name>A0ABW0SWJ5_9GAMM</name>
<evidence type="ECO:0000256" key="6">
    <source>
        <dbReference type="SAM" id="Phobius"/>
    </source>
</evidence>
<sequence>MARKPLHVFWIALVIWLATVLPATAEAQSPVDVSLVSIQRSVQPGKPITVALRVQHRPHWHTFWKNPGTGLPTELQWDLPSGWVVGSIQWPTPVLVLDAQGNISGHGYVGLLYLPMTMTPPVDARPGSQVVLKATAHWLMCDTVCVPGEQDVSLTLPVSADPPVLDEAVRAAIAKMPMPRAATDWKLAASEDSHAVTLHVVAPGEVSNLHFFPEDQFIAYKQPQTVASRGDRALLKMALDADEPMPAGARLRGVLAYTDVQGGYNGVDVNLPFVSDTAAAAATAVQVSAVGPTVTDSTRAGNINNTGTAGGLSVGALLFALLGGLILNLMPCVFPVLGIKVMGFIDQAGKDRRTVAAHAWGFTAGVMLSFWALAGALALLRAGGQQLGWGFQLQSAPFVFGLAVVMLMFALNLSGVFEIGVRATSIGSRLQARRGIAGSFFAGVLATVVATPCSAPFLAPALGAALALPVAQSFLVFTFIALGLSLPYLLLSVFPGLIQWLPRPGAWMETFKQAMAFPLFATVGYLVWVLAGQASEYGLLNALFALAVVAFALWVYGRFSRPGTGVGCRRFALIGGLLLFVLALGLGWPRRAPAAQLKWETWSPERVTQLRQQGRGIYVDFTARWCATCQVNKKVVFGSPAVQAYFREQHIAMLEADWTNSDPRITAALAKWGRSAVPFNLVYPPGGDSSAPLVMPSLLTPKIVLNAFRKPAGVRP</sequence>
<gene>
    <name evidence="10" type="ORF">ACFPPB_07695</name>
</gene>
<keyword evidence="11" id="KW-1185">Reference proteome</keyword>
<comment type="subcellular location">
    <subcellularLocation>
        <location evidence="1">Membrane</location>
        <topology evidence="1">Multi-pass membrane protein</topology>
    </subcellularLocation>
</comment>
<dbReference type="InterPro" id="IPR028250">
    <property type="entry name" value="DsbDN"/>
</dbReference>
<evidence type="ECO:0000259" key="9">
    <source>
        <dbReference type="Pfam" id="PF11412"/>
    </source>
</evidence>
<feature type="transmembrane region" description="Helical" evidence="6">
    <location>
        <begin position="359"/>
        <end position="378"/>
    </location>
</feature>
<protein>
    <submittedName>
        <fullName evidence="10">Protein-disulfide reductase DsbD family protein</fullName>
    </submittedName>
</protein>
<dbReference type="EMBL" id="JBHSNG010000006">
    <property type="protein sequence ID" value="MFC5580993.1"/>
    <property type="molecule type" value="Genomic_DNA"/>
</dbReference>
<evidence type="ECO:0000313" key="11">
    <source>
        <dbReference type="Proteomes" id="UP001596111"/>
    </source>
</evidence>